<feature type="domain" description="Exonuclease" evidence="4">
    <location>
        <begin position="2"/>
        <end position="165"/>
    </location>
</feature>
<comment type="caution">
    <text evidence="5">The sequence shown here is derived from an EMBL/GenBank/DDBJ whole genome shotgun (WGS) entry which is preliminary data.</text>
</comment>
<keyword evidence="2" id="KW-0378">Hydrolase</keyword>
<gene>
    <name evidence="5" type="ORF">NC799_13965</name>
</gene>
<dbReference type="EMBL" id="JAMQKC010000017">
    <property type="protein sequence ID" value="MDC3417998.1"/>
    <property type="molecule type" value="Genomic_DNA"/>
</dbReference>
<dbReference type="Pfam" id="PF00929">
    <property type="entry name" value="RNase_T"/>
    <property type="match status" value="1"/>
</dbReference>
<dbReference type="InterPro" id="IPR012337">
    <property type="entry name" value="RNaseH-like_sf"/>
</dbReference>
<reference evidence="5" key="1">
    <citation type="submission" date="2022-06" db="EMBL/GenBank/DDBJ databases">
        <title>Aquibacillus sp. a new bacterium isolated from soil saline samples.</title>
        <authorList>
            <person name="Galisteo C."/>
            <person name="De La Haba R."/>
            <person name="Sanchez-Porro C."/>
            <person name="Ventosa A."/>
        </authorList>
    </citation>
    <scope>NUCLEOTIDE SEQUENCE</scope>
    <source>
        <strain evidence="5">3ASR75-54</strain>
    </source>
</reference>
<evidence type="ECO:0000256" key="3">
    <source>
        <dbReference type="ARBA" id="ARBA00022839"/>
    </source>
</evidence>
<dbReference type="Gene3D" id="3.30.420.10">
    <property type="entry name" value="Ribonuclease H-like superfamily/Ribonuclease H"/>
    <property type="match status" value="1"/>
</dbReference>
<dbReference type="PANTHER" id="PTHR30231:SF42">
    <property type="entry name" value="EXONUCLEASE"/>
    <property type="match status" value="1"/>
</dbReference>
<dbReference type="Proteomes" id="UP001145069">
    <property type="component" value="Unassembled WGS sequence"/>
</dbReference>
<evidence type="ECO:0000259" key="4">
    <source>
        <dbReference type="SMART" id="SM00479"/>
    </source>
</evidence>
<dbReference type="InterPro" id="IPR013520">
    <property type="entry name" value="Ribonucl_H"/>
</dbReference>
<evidence type="ECO:0000313" key="6">
    <source>
        <dbReference type="Proteomes" id="UP001145069"/>
    </source>
</evidence>
<dbReference type="RefSeq" id="WP_272447059.1">
    <property type="nucleotide sequence ID" value="NZ_JAMQKC010000017.1"/>
</dbReference>
<evidence type="ECO:0000313" key="5">
    <source>
        <dbReference type="EMBL" id="MDC3417998.1"/>
    </source>
</evidence>
<evidence type="ECO:0000256" key="2">
    <source>
        <dbReference type="ARBA" id="ARBA00022801"/>
    </source>
</evidence>
<name>A0A9X4AHB1_9BACI</name>
<dbReference type="GO" id="GO:0008408">
    <property type="term" value="F:3'-5' exonuclease activity"/>
    <property type="evidence" value="ECO:0007669"/>
    <property type="project" value="TreeGrafter"/>
</dbReference>
<keyword evidence="6" id="KW-1185">Reference proteome</keyword>
<dbReference type="PANTHER" id="PTHR30231">
    <property type="entry name" value="DNA POLYMERASE III SUBUNIT EPSILON"/>
    <property type="match status" value="1"/>
</dbReference>
<dbReference type="FunFam" id="3.30.420.10:FF:000045">
    <property type="entry name" value="3'-5' exonuclease DinG"/>
    <property type="match status" value="1"/>
</dbReference>
<dbReference type="CDD" id="cd06130">
    <property type="entry name" value="DNA_pol_III_epsilon_like"/>
    <property type="match status" value="1"/>
</dbReference>
<sequence>MNFVAIDFETANSKRDSPCSIGIVTANKAGIINEYYTLINPLMEFDSFHTYIHGITEQDVIAAPTFEEVWPEISKLLNNQLLVAHNASFDMSVLRHTLDRFHLDYPTCEYFCSVTLSKRVWTGLLNYKLNTLAEFNQIEFIHHDALEDARVASRIVSKAMEKYALENVLALNELHGIQHGQIYQNGYVPPKTRKRTSLKK</sequence>
<evidence type="ECO:0000256" key="1">
    <source>
        <dbReference type="ARBA" id="ARBA00022722"/>
    </source>
</evidence>
<keyword evidence="1" id="KW-0540">Nuclease</keyword>
<dbReference type="GO" id="GO:0005829">
    <property type="term" value="C:cytosol"/>
    <property type="evidence" value="ECO:0007669"/>
    <property type="project" value="TreeGrafter"/>
</dbReference>
<dbReference type="SMART" id="SM00479">
    <property type="entry name" value="EXOIII"/>
    <property type="match status" value="1"/>
</dbReference>
<proteinExistence type="predicted"/>
<dbReference type="SUPFAM" id="SSF53098">
    <property type="entry name" value="Ribonuclease H-like"/>
    <property type="match status" value="1"/>
</dbReference>
<organism evidence="5 6">
    <name type="scientific">Aquibacillus salsiterrae</name>
    <dbReference type="NCBI Taxonomy" id="2950439"/>
    <lineage>
        <taxon>Bacteria</taxon>
        <taxon>Bacillati</taxon>
        <taxon>Bacillota</taxon>
        <taxon>Bacilli</taxon>
        <taxon>Bacillales</taxon>
        <taxon>Bacillaceae</taxon>
        <taxon>Aquibacillus</taxon>
    </lineage>
</organism>
<keyword evidence="3 5" id="KW-0269">Exonuclease</keyword>
<protein>
    <submittedName>
        <fullName evidence="5">3'-5' exonuclease</fullName>
    </submittedName>
</protein>
<dbReference type="InterPro" id="IPR036397">
    <property type="entry name" value="RNaseH_sf"/>
</dbReference>
<dbReference type="AlphaFoldDB" id="A0A9X4AHB1"/>
<accession>A0A9X4AHB1</accession>
<dbReference type="GO" id="GO:0003676">
    <property type="term" value="F:nucleic acid binding"/>
    <property type="evidence" value="ECO:0007669"/>
    <property type="project" value="InterPro"/>
</dbReference>